<evidence type="ECO:0000256" key="3">
    <source>
        <dbReference type="ARBA" id="ARBA00011940"/>
    </source>
</evidence>
<feature type="active site" description="Electrophile" evidence="9">
    <location>
        <position position="95"/>
    </location>
</feature>
<keyword evidence="6 9" id="KW-0963">Cytoplasm</keyword>
<protein>
    <recommendedName>
        <fullName evidence="4 9">Triosephosphate isomerase</fullName>
        <shortName evidence="9">TIM</shortName>
        <shortName evidence="9">TPI</shortName>
        <ecNumber evidence="3 9">5.3.1.1</ecNumber>
    </recommendedName>
    <alternativeName>
        <fullName evidence="9">Triose-phosphate isomerase</fullName>
    </alternativeName>
</protein>
<feature type="binding site" evidence="9">
    <location>
        <begin position="234"/>
        <end position="235"/>
    </location>
    <ligand>
        <name>substrate</name>
    </ligand>
</feature>
<dbReference type="GO" id="GO:0046166">
    <property type="term" value="P:glyceraldehyde-3-phosphate biosynthetic process"/>
    <property type="evidence" value="ECO:0007669"/>
    <property type="project" value="TreeGrafter"/>
</dbReference>
<dbReference type="CDD" id="cd00311">
    <property type="entry name" value="TIM"/>
    <property type="match status" value="1"/>
</dbReference>
<feature type="binding site" evidence="9">
    <location>
        <position position="213"/>
    </location>
    <ligand>
        <name>substrate</name>
    </ligand>
</feature>
<keyword evidence="8 9" id="KW-0413">Isomerase</keyword>
<dbReference type="UniPathway" id="UPA00138"/>
<dbReference type="Pfam" id="PF00121">
    <property type="entry name" value="TIM"/>
    <property type="match status" value="1"/>
</dbReference>
<dbReference type="HAMAP" id="MF_00147_B">
    <property type="entry name" value="TIM_B"/>
    <property type="match status" value="1"/>
</dbReference>
<gene>
    <name evidence="9" type="primary">tpiA</name>
    <name evidence="11" type="ORF">SAMN05216238_106143</name>
</gene>
<dbReference type="FunFam" id="3.20.20.70:FF:000016">
    <property type="entry name" value="Triosephosphate isomerase"/>
    <property type="match status" value="1"/>
</dbReference>
<dbReference type="EMBL" id="FOMR01000006">
    <property type="protein sequence ID" value="SFD95806.1"/>
    <property type="molecule type" value="Genomic_DNA"/>
</dbReference>
<dbReference type="RefSeq" id="WP_090084868.1">
    <property type="nucleotide sequence ID" value="NZ_FOMR01000006.1"/>
</dbReference>
<dbReference type="PROSITE" id="PS51440">
    <property type="entry name" value="TIM_2"/>
    <property type="match status" value="1"/>
</dbReference>
<dbReference type="InterPro" id="IPR020861">
    <property type="entry name" value="Triosephosphate_isomerase_AS"/>
</dbReference>
<accession>A0A1I1WKZ6</accession>
<dbReference type="InterPro" id="IPR022896">
    <property type="entry name" value="TrioseP_Isoase_bac/euk"/>
</dbReference>
<dbReference type="Gene3D" id="3.20.20.70">
    <property type="entry name" value="Aldolase class I"/>
    <property type="match status" value="1"/>
</dbReference>
<reference evidence="12" key="1">
    <citation type="submission" date="2016-10" db="EMBL/GenBank/DDBJ databases">
        <authorList>
            <person name="Varghese N."/>
            <person name="Submissions S."/>
        </authorList>
    </citation>
    <scope>NUCLEOTIDE SEQUENCE [LARGE SCALE GENOMIC DNA]</scope>
    <source>
        <strain evidence="12">DSM 22530</strain>
    </source>
</reference>
<dbReference type="NCBIfam" id="TIGR00419">
    <property type="entry name" value="tim"/>
    <property type="match status" value="1"/>
</dbReference>
<dbReference type="InterPro" id="IPR035990">
    <property type="entry name" value="TIM_sf"/>
</dbReference>
<dbReference type="GO" id="GO:0006096">
    <property type="term" value="P:glycolytic process"/>
    <property type="evidence" value="ECO:0007669"/>
    <property type="project" value="UniProtKB-UniRule"/>
</dbReference>
<comment type="catalytic activity">
    <reaction evidence="9 10">
        <text>D-glyceraldehyde 3-phosphate = dihydroxyacetone phosphate</text>
        <dbReference type="Rhea" id="RHEA:18585"/>
        <dbReference type="ChEBI" id="CHEBI:57642"/>
        <dbReference type="ChEBI" id="CHEBI:59776"/>
        <dbReference type="EC" id="5.3.1.1"/>
    </reaction>
</comment>
<dbReference type="PANTHER" id="PTHR21139">
    <property type="entry name" value="TRIOSEPHOSPHATE ISOMERASE"/>
    <property type="match status" value="1"/>
</dbReference>
<evidence type="ECO:0000256" key="6">
    <source>
        <dbReference type="ARBA" id="ARBA00022490"/>
    </source>
</evidence>
<dbReference type="InterPro" id="IPR000652">
    <property type="entry name" value="Triosephosphate_isomerase"/>
</dbReference>
<proteinExistence type="inferred from homology"/>
<dbReference type="PANTHER" id="PTHR21139:SF42">
    <property type="entry name" value="TRIOSEPHOSPHATE ISOMERASE"/>
    <property type="match status" value="1"/>
</dbReference>
<name>A0A1I1WKZ6_9BACI</name>
<dbReference type="EC" id="5.3.1.1" evidence="3 9"/>
<keyword evidence="12" id="KW-1185">Reference proteome</keyword>
<evidence type="ECO:0000256" key="4">
    <source>
        <dbReference type="ARBA" id="ARBA00019397"/>
    </source>
</evidence>
<evidence type="ECO:0000313" key="11">
    <source>
        <dbReference type="EMBL" id="SFD95806.1"/>
    </source>
</evidence>
<dbReference type="SUPFAM" id="SSF51351">
    <property type="entry name" value="Triosephosphate isomerase (TIM)"/>
    <property type="match status" value="1"/>
</dbReference>
<dbReference type="GO" id="GO:0019563">
    <property type="term" value="P:glycerol catabolic process"/>
    <property type="evidence" value="ECO:0007669"/>
    <property type="project" value="TreeGrafter"/>
</dbReference>
<keyword evidence="5 9" id="KW-0312">Gluconeogenesis</keyword>
<feature type="binding site" evidence="9">
    <location>
        <begin position="9"/>
        <end position="11"/>
    </location>
    <ligand>
        <name>substrate</name>
    </ligand>
</feature>
<comment type="pathway">
    <text evidence="1 9 10">Carbohydrate degradation; glycolysis; D-glyceraldehyde 3-phosphate from glycerone phosphate: step 1/1.</text>
</comment>
<keyword evidence="7 9" id="KW-0324">Glycolysis</keyword>
<evidence type="ECO:0000256" key="8">
    <source>
        <dbReference type="ARBA" id="ARBA00023235"/>
    </source>
</evidence>
<evidence type="ECO:0000256" key="1">
    <source>
        <dbReference type="ARBA" id="ARBA00004680"/>
    </source>
</evidence>
<evidence type="ECO:0000313" key="12">
    <source>
        <dbReference type="Proteomes" id="UP000199474"/>
    </source>
</evidence>
<dbReference type="GO" id="GO:0004807">
    <property type="term" value="F:triose-phosphate isomerase activity"/>
    <property type="evidence" value="ECO:0007669"/>
    <property type="project" value="UniProtKB-UniRule"/>
</dbReference>
<comment type="similarity">
    <text evidence="2 9 10">Belongs to the triosephosphate isomerase family.</text>
</comment>
<dbReference type="GO" id="GO:0005829">
    <property type="term" value="C:cytosol"/>
    <property type="evidence" value="ECO:0007669"/>
    <property type="project" value="TreeGrafter"/>
</dbReference>
<comment type="function">
    <text evidence="9">Involved in the gluconeogenesis. Catalyzes stereospecifically the conversion of dihydroxyacetone phosphate (DHAP) to D-glyceraldehyde-3-phosphate (G3P).</text>
</comment>
<evidence type="ECO:0000256" key="9">
    <source>
        <dbReference type="HAMAP-Rule" id="MF_00147"/>
    </source>
</evidence>
<dbReference type="GO" id="GO:0006094">
    <property type="term" value="P:gluconeogenesis"/>
    <property type="evidence" value="ECO:0007669"/>
    <property type="project" value="UniProtKB-UniRule"/>
</dbReference>
<dbReference type="PROSITE" id="PS00171">
    <property type="entry name" value="TIM_1"/>
    <property type="match status" value="1"/>
</dbReference>
<dbReference type="STRING" id="640948.SAMN05216238_106143"/>
<comment type="subunit">
    <text evidence="9 10">Homodimer.</text>
</comment>
<feature type="binding site" evidence="9">
    <location>
        <position position="173"/>
    </location>
    <ligand>
        <name>substrate</name>
    </ligand>
</feature>
<evidence type="ECO:0000256" key="7">
    <source>
        <dbReference type="ARBA" id="ARBA00023152"/>
    </source>
</evidence>
<feature type="active site" description="Proton acceptor" evidence="9">
    <location>
        <position position="167"/>
    </location>
</feature>
<dbReference type="OrthoDB" id="9809429at2"/>
<evidence type="ECO:0000256" key="10">
    <source>
        <dbReference type="RuleBase" id="RU363013"/>
    </source>
</evidence>
<dbReference type="UniPathway" id="UPA00109">
    <property type="reaction ID" value="UER00189"/>
</dbReference>
<feature type="modified residue" description="Phosphoserine" evidence="9">
    <location>
        <position position="213"/>
    </location>
</feature>
<keyword evidence="9" id="KW-0597">Phosphoprotein</keyword>
<organism evidence="11 12">
    <name type="scientific">Lentibacillus persicus</name>
    <dbReference type="NCBI Taxonomy" id="640948"/>
    <lineage>
        <taxon>Bacteria</taxon>
        <taxon>Bacillati</taxon>
        <taxon>Bacillota</taxon>
        <taxon>Bacilli</taxon>
        <taxon>Bacillales</taxon>
        <taxon>Bacillaceae</taxon>
        <taxon>Lentibacillus</taxon>
    </lineage>
</organism>
<dbReference type="AlphaFoldDB" id="A0A1I1WKZ6"/>
<evidence type="ECO:0000256" key="2">
    <source>
        <dbReference type="ARBA" id="ARBA00007422"/>
    </source>
</evidence>
<evidence type="ECO:0000256" key="5">
    <source>
        <dbReference type="ARBA" id="ARBA00022432"/>
    </source>
</evidence>
<dbReference type="InterPro" id="IPR013785">
    <property type="entry name" value="Aldolase_TIM"/>
</dbReference>
<sequence length="252" mass="27027">MRSKVIAGNWKMNKGLSEAEQFADSVKGNLPKDDNVEAIVCAPFPFLPALVSKAKSSNLKVGAQNMHFEDSGAYTGEVSPAMLKDLGVTHVVIGHSERREHFAETDESVNKKVHAAFNHGLVPIVCVGETLEQREANETMSHIENQVRKGLEGLTDEQIGRVIIAYEPIWAIGTGKSASSADANQVCTFVRNVVKAMTSENIAEQLVVQYGGSVKPANIDELLDQPDIDGALVGGASLEPGSFLELVEAGTK</sequence>
<dbReference type="Proteomes" id="UP000199474">
    <property type="component" value="Unassembled WGS sequence"/>
</dbReference>
<comment type="subcellular location">
    <subcellularLocation>
        <location evidence="9 10">Cytoplasm</location>
    </subcellularLocation>
</comment>
<comment type="pathway">
    <text evidence="9 10">Carbohydrate biosynthesis; gluconeogenesis.</text>
</comment>